<dbReference type="Proteomes" id="UP001177023">
    <property type="component" value="Unassembled WGS sequence"/>
</dbReference>
<organism evidence="1 2">
    <name type="scientific">Mesorhabditis spiculigera</name>
    <dbReference type="NCBI Taxonomy" id="96644"/>
    <lineage>
        <taxon>Eukaryota</taxon>
        <taxon>Metazoa</taxon>
        <taxon>Ecdysozoa</taxon>
        <taxon>Nematoda</taxon>
        <taxon>Chromadorea</taxon>
        <taxon>Rhabditida</taxon>
        <taxon>Rhabditina</taxon>
        <taxon>Rhabditomorpha</taxon>
        <taxon>Rhabditoidea</taxon>
        <taxon>Rhabditidae</taxon>
        <taxon>Mesorhabditinae</taxon>
        <taxon>Mesorhabditis</taxon>
    </lineage>
</organism>
<dbReference type="EMBL" id="CATQJA010000381">
    <property type="protein sequence ID" value="CAJ0559781.1"/>
    <property type="molecule type" value="Genomic_DNA"/>
</dbReference>
<protein>
    <recommendedName>
        <fullName evidence="3">MADF domain-containing protein</fullName>
    </recommendedName>
</protein>
<name>A0AA36FPD5_9BILA</name>
<feature type="non-terminal residue" evidence="1">
    <location>
        <position position="166"/>
    </location>
</feature>
<accession>A0AA36FPD5</accession>
<proteinExistence type="predicted"/>
<evidence type="ECO:0000313" key="2">
    <source>
        <dbReference type="Proteomes" id="UP001177023"/>
    </source>
</evidence>
<evidence type="ECO:0008006" key="3">
    <source>
        <dbReference type="Google" id="ProtNLM"/>
    </source>
</evidence>
<comment type="caution">
    <text evidence="1">The sequence shown here is derived from an EMBL/GenBank/DDBJ whole genome shotgun (WGS) entry which is preliminary data.</text>
</comment>
<keyword evidence="2" id="KW-1185">Reference proteome</keyword>
<reference evidence="1" key="1">
    <citation type="submission" date="2023-06" db="EMBL/GenBank/DDBJ databases">
        <authorList>
            <person name="Delattre M."/>
        </authorList>
    </citation>
    <scope>NUCLEOTIDE SEQUENCE</scope>
    <source>
        <strain evidence="1">AF72</strain>
    </source>
</reference>
<dbReference type="AlphaFoldDB" id="A0AA36FPD5"/>
<evidence type="ECO:0000313" key="1">
    <source>
        <dbReference type="EMBL" id="CAJ0559781.1"/>
    </source>
</evidence>
<sequence>MNHFQPRQTDALIGLMRNLPVLWLKSSKINGHNSKDVNLAKAEAWKAVAESLRISIKEAKEQWAYILLIHRNIYGQLPDEAFRYDSPPNWDPHWDEAVTHISLLLFTKPGAIGLFDAGAAWGDVYVHVPLFVLLVVVLRLRAGRVPPPTAGTERKRPMGWGWARGG</sequence>
<gene>
    <name evidence="1" type="ORF">MSPICULIGERA_LOCUS1374</name>
</gene>